<evidence type="ECO:0000313" key="3">
    <source>
        <dbReference type="Proteomes" id="UP000254956"/>
    </source>
</evidence>
<dbReference type="OrthoDB" id="147801at2"/>
<dbReference type="EMBL" id="UGZE01000001">
    <property type="protein sequence ID" value="SUJ12283.1"/>
    <property type="molecule type" value="Genomic_DNA"/>
</dbReference>
<evidence type="ECO:0000313" key="1">
    <source>
        <dbReference type="EMBL" id="GEQ01035.1"/>
    </source>
</evidence>
<accession>A0A380C3R8</accession>
<dbReference type="GeneID" id="97286991"/>
<evidence type="ECO:0000313" key="2">
    <source>
        <dbReference type="EMBL" id="SUJ12283.1"/>
    </source>
</evidence>
<organism evidence="2 3">
    <name type="scientific">Staphylococcus arlettae</name>
    <dbReference type="NCBI Taxonomy" id="29378"/>
    <lineage>
        <taxon>Bacteria</taxon>
        <taxon>Bacillati</taxon>
        <taxon>Bacillota</taxon>
        <taxon>Bacilli</taxon>
        <taxon>Bacillales</taxon>
        <taxon>Staphylococcaceae</taxon>
        <taxon>Staphylococcus</taxon>
    </lineage>
</organism>
<gene>
    <name evidence="2" type="ORF">NCTC12413_00643</name>
    <name evidence="1" type="ORF">SAR03_20720</name>
</gene>
<reference evidence="2 3" key="1">
    <citation type="submission" date="2018-06" db="EMBL/GenBank/DDBJ databases">
        <authorList>
            <consortium name="Pathogen Informatics"/>
            <person name="Doyle S."/>
        </authorList>
    </citation>
    <scope>NUCLEOTIDE SEQUENCE [LARGE SCALE GENOMIC DNA]</scope>
    <source>
        <strain evidence="2 3">NCTC12413</strain>
    </source>
</reference>
<dbReference type="Proteomes" id="UP000321598">
    <property type="component" value="Unassembled WGS sequence"/>
</dbReference>
<evidence type="ECO:0000313" key="4">
    <source>
        <dbReference type="Proteomes" id="UP000321598"/>
    </source>
</evidence>
<dbReference type="EMBL" id="BKAV01000025">
    <property type="protein sequence ID" value="GEQ01035.1"/>
    <property type="molecule type" value="Genomic_DNA"/>
</dbReference>
<dbReference type="Pfam" id="PF07849">
    <property type="entry name" value="DUF1641"/>
    <property type="match status" value="1"/>
</dbReference>
<dbReference type="PANTHER" id="PTHR38433">
    <property type="match status" value="1"/>
</dbReference>
<dbReference type="PANTHER" id="PTHR38433:SF1">
    <property type="entry name" value="DUF1641 DOMAIN-CONTAINING PROTEIN"/>
    <property type="match status" value="1"/>
</dbReference>
<reference evidence="1 4" key="2">
    <citation type="submission" date="2019-07" db="EMBL/GenBank/DDBJ databases">
        <title>Whole genome shotgun sequence of Staphylococcus arlettae NBRC 109765.</title>
        <authorList>
            <person name="Hosoyama A."/>
            <person name="Uohara A."/>
            <person name="Ohji S."/>
            <person name="Ichikawa N."/>
        </authorList>
    </citation>
    <scope>NUCLEOTIDE SEQUENCE [LARGE SCALE GENOMIC DNA]</scope>
    <source>
        <strain evidence="1 4">NBRC 109765</strain>
    </source>
</reference>
<dbReference type="Proteomes" id="UP000254956">
    <property type="component" value="Unassembled WGS sequence"/>
</dbReference>
<dbReference type="InterPro" id="IPR012440">
    <property type="entry name" value="DUF1641"/>
</dbReference>
<name>A0A380C3R8_9STAP</name>
<dbReference type="STRING" id="1212545.SARL_06794"/>
<dbReference type="RefSeq" id="WP_002510085.1">
    <property type="nucleotide sequence ID" value="NZ_AP019698.1"/>
</dbReference>
<dbReference type="AlphaFoldDB" id="A0A380C3R8"/>
<proteinExistence type="predicted"/>
<keyword evidence="4" id="KW-1185">Reference proteome</keyword>
<sequence length="155" mass="16954">MAERITKINRIQKTDEQIKQESLDEVTTAIAENKESILKAINIISTLDDAKLLDALSGAVKGRGVIANKFAVELNKDQYSGLISNMASLVFLLGDLDVDDLSTTLNKVNKGLRVANQANPNQKTSITGLMGILKDDEMNRSLTYMLNLLKGMSRG</sequence>
<protein>
    <submittedName>
        <fullName evidence="2">Uncharacterized conserved protein</fullName>
    </submittedName>
</protein>